<organism evidence="2 3">
    <name type="scientific">Streptomyces brasiliensis</name>
    <dbReference type="NCBI Taxonomy" id="1954"/>
    <lineage>
        <taxon>Bacteria</taxon>
        <taxon>Bacillati</taxon>
        <taxon>Actinomycetota</taxon>
        <taxon>Actinomycetes</taxon>
        <taxon>Kitasatosporales</taxon>
        <taxon>Streptomycetaceae</taxon>
        <taxon>Streptomyces</taxon>
    </lineage>
</organism>
<reference evidence="2" key="2">
    <citation type="submission" date="2020-09" db="EMBL/GenBank/DDBJ databases">
        <authorList>
            <person name="Sun Q."/>
            <person name="Ohkuma M."/>
        </authorList>
    </citation>
    <scope>NUCLEOTIDE SEQUENCE</scope>
    <source>
        <strain evidence="2">JCM 3086</strain>
    </source>
</reference>
<comment type="caution">
    <text evidence="2">The sequence shown here is derived from an EMBL/GenBank/DDBJ whole genome shotgun (WGS) entry which is preliminary data.</text>
</comment>
<reference evidence="2" key="1">
    <citation type="journal article" date="2014" name="Int. J. Syst. Evol. Microbiol.">
        <title>Complete genome sequence of Corynebacterium casei LMG S-19264T (=DSM 44701T), isolated from a smear-ripened cheese.</title>
        <authorList>
            <consortium name="US DOE Joint Genome Institute (JGI-PGF)"/>
            <person name="Walter F."/>
            <person name="Albersmeier A."/>
            <person name="Kalinowski J."/>
            <person name="Ruckert C."/>
        </authorList>
    </citation>
    <scope>NUCLEOTIDE SEQUENCE</scope>
    <source>
        <strain evidence="2">JCM 3086</strain>
    </source>
</reference>
<gene>
    <name evidence="2" type="ORF">GCM10010121_069920</name>
</gene>
<proteinExistence type="predicted"/>
<keyword evidence="3" id="KW-1185">Reference proteome</keyword>
<evidence type="ECO:0000313" key="2">
    <source>
        <dbReference type="EMBL" id="GGJ48764.1"/>
    </source>
</evidence>
<evidence type="ECO:0000256" key="1">
    <source>
        <dbReference type="SAM" id="MobiDB-lite"/>
    </source>
</evidence>
<sequence length="102" mass="11132">MSSRHLLGRVGDLRGREPYGRSTGVQVAGRDHGVEQFVAMLLPPSPGGLTWRAPWTLRLQTGRLASIEQVRGMTTGFRGGREALRNVDAEIGAMGRPGEHNR</sequence>
<evidence type="ECO:0000313" key="3">
    <source>
        <dbReference type="Proteomes" id="UP000657574"/>
    </source>
</evidence>
<dbReference type="Proteomes" id="UP000657574">
    <property type="component" value="Unassembled WGS sequence"/>
</dbReference>
<accession>A0A917L6Y7</accession>
<name>A0A917L6Y7_9ACTN</name>
<dbReference type="EMBL" id="BMQA01000035">
    <property type="protein sequence ID" value="GGJ48764.1"/>
    <property type="molecule type" value="Genomic_DNA"/>
</dbReference>
<protein>
    <submittedName>
        <fullName evidence="2">Uncharacterized protein</fullName>
    </submittedName>
</protein>
<dbReference type="AlphaFoldDB" id="A0A917L6Y7"/>
<feature type="region of interest" description="Disordered" evidence="1">
    <location>
        <begin position="1"/>
        <end position="26"/>
    </location>
</feature>